<name>A0AAP0IZV2_9MAGN</name>
<proteinExistence type="predicted"/>
<feature type="transmembrane region" description="Helical" evidence="1">
    <location>
        <begin position="145"/>
        <end position="164"/>
    </location>
</feature>
<accession>A0AAP0IZV2</accession>
<organism evidence="2 3">
    <name type="scientific">Stephania japonica</name>
    <dbReference type="NCBI Taxonomy" id="461633"/>
    <lineage>
        <taxon>Eukaryota</taxon>
        <taxon>Viridiplantae</taxon>
        <taxon>Streptophyta</taxon>
        <taxon>Embryophyta</taxon>
        <taxon>Tracheophyta</taxon>
        <taxon>Spermatophyta</taxon>
        <taxon>Magnoliopsida</taxon>
        <taxon>Ranunculales</taxon>
        <taxon>Menispermaceae</taxon>
        <taxon>Menispermoideae</taxon>
        <taxon>Cissampelideae</taxon>
        <taxon>Stephania</taxon>
    </lineage>
</organism>
<comment type="caution">
    <text evidence="2">The sequence shown here is derived from an EMBL/GenBank/DDBJ whole genome shotgun (WGS) entry which is preliminary data.</text>
</comment>
<evidence type="ECO:0000256" key="1">
    <source>
        <dbReference type="SAM" id="Phobius"/>
    </source>
</evidence>
<dbReference type="PANTHER" id="PTHR33430">
    <property type="entry name" value="MATERNAL EFFECT EMBRYO ARREST PROTEIN"/>
    <property type="match status" value="1"/>
</dbReference>
<feature type="transmembrane region" description="Helical" evidence="1">
    <location>
        <begin position="58"/>
        <end position="78"/>
    </location>
</feature>
<dbReference type="PANTHER" id="PTHR33430:SF7">
    <property type="entry name" value="OS07G0240400 PROTEIN"/>
    <property type="match status" value="1"/>
</dbReference>
<feature type="transmembrane region" description="Helical" evidence="1">
    <location>
        <begin position="107"/>
        <end position="133"/>
    </location>
</feature>
<dbReference type="AlphaFoldDB" id="A0AAP0IZV2"/>
<dbReference type="Proteomes" id="UP001417504">
    <property type="component" value="Unassembled WGS sequence"/>
</dbReference>
<keyword evidence="1" id="KW-0812">Transmembrane</keyword>
<gene>
    <name evidence="2" type="ORF">Sjap_013429</name>
</gene>
<keyword evidence="3" id="KW-1185">Reference proteome</keyword>
<sequence>MGGTTIYVTALDNIVTVNSLYAFAVFVGLSWNPIDSQNTTLISDPSCAPPFSLAESVISFQVYSFSSFLFSTLLALSLKQAIRIRIRLISTFHASHAARLNKTALRLGLVGSAVGSASGCVFLMLAIVDLVQFKLGLLSCSTSRYSIAAVVPLLVFVPIALLVYRDLHCWPGRRKIIEKVDSPFFAVSANTFSYTRNKIMKMKSMCVVRIMVAATLFRWIVDKYSLSHVD</sequence>
<keyword evidence="1" id="KW-0472">Membrane</keyword>
<feature type="transmembrane region" description="Helical" evidence="1">
    <location>
        <begin position="204"/>
        <end position="221"/>
    </location>
</feature>
<keyword evidence="1" id="KW-1133">Transmembrane helix</keyword>
<evidence type="ECO:0000313" key="2">
    <source>
        <dbReference type="EMBL" id="KAK9123827.1"/>
    </source>
</evidence>
<reference evidence="2 3" key="1">
    <citation type="submission" date="2024-01" db="EMBL/GenBank/DDBJ databases">
        <title>Genome assemblies of Stephania.</title>
        <authorList>
            <person name="Yang L."/>
        </authorList>
    </citation>
    <scope>NUCLEOTIDE SEQUENCE [LARGE SCALE GENOMIC DNA]</scope>
    <source>
        <strain evidence="2">QJT</strain>
        <tissue evidence="2">Leaf</tissue>
    </source>
</reference>
<dbReference type="EMBL" id="JBBNAE010000005">
    <property type="protein sequence ID" value="KAK9123827.1"/>
    <property type="molecule type" value="Genomic_DNA"/>
</dbReference>
<protein>
    <submittedName>
        <fullName evidence="2">Uncharacterized protein</fullName>
    </submittedName>
</protein>
<evidence type="ECO:0000313" key="3">
    <source>
        <dbReference type="Proteomes" id="UP001417504"/>
    </source>
</evidence>